<dbReference type="Proteomes" id="UP001515100">
    <property type="component" value="Unassembled WGS sequence"/>
</dbReference>
<keyword evidence="1" id="KW-0812">Transmembrane</keyword>
<dbReference type="OrthoDB" id="4559029at2"/>
<proteinExistence type="predicted"/>
<gene>
    <name evidence="2" type="ORF">ESP62_003015</name>
</gene>
<feature type="transmembrane region" description="Helical" evidence="1">
    <location>
        <begin position="73"/>
        <end position="95"/>
    </location>
</feature>
<comment type="caution">
    <text evidence="2">The sequence shown here is derived from an EMBL/GenBank/DDBJ whole genome shotgun (WGS) entry which is preliminary data.</text>
</comment>
<feature type="transmembrane region" description="Helical" evidence="1">
    <location>
        <begin position="35"/>
        <end position="61"/>
    </location>
</feature>
<evidence type="ECO:0000313" key="3">
    <source>
        <dbReference type="Proteomes" id="UP001515100"/>
    </source>
</evidence>
<feature type="transmembrane region" description="Helical" evidence="1">
    <location>
        <begin position="107"/>
        <end position="128"/>
    </location>
</feature>
<evidence type="ECO:0000313" key="2">
    <source>
        <dbReference type="EMBL" id="KAA1380186.1"/>
    </source>
</evidence>
<sequence length="146" mass="15544">MRAVRALLVLVGVGAGLWGLWLMRDFTREQLTSEAFWLAGGVVLHDAVLAPVVVLLGYGAARVLPAHFRSSSATAFLVWGTLTIAFLPVLSGQGGKPGNDTILGKPYVLSWIVLSLVLVAYAVGAALWRRRQTSSSDMKTLHGSAS</sequence>
<keyword evidence="3" id="KW-1185">Reference proteome</keyword>
<keyword evidence="1" id="KW-1133">Transmembrane helix</keyword>
<feature type="transmembrane region" description="Helical" evidence="1">
    <location>
        <begin position="7"/>
        <end position="23"/>
    </location>
</feature>
<name>A0A641AQ04_9ACTN</name>
<protein>
    <submittedName>
        <fullName evidence="2">Uncharacterized protein</fullName>
    </submittedName>
</protein>
<accession>A0A641AQ04</accession>
<evidence type="ECO:0000256" key="1">
    <source>
        <dbReference type="SAM" id="Phobius"/>
    </source>
</evidence>
<dbReference type="AlphaFoldDB" id="A0A641AQ04"/>
<organism evidence="2 3">
    <name type="scientific">Aeromicrobium fastidiosum</name>
    <dbReference type="NCBI Taxonomy" id="52699"/>
    <lineage>
        <taxon>Bacteria</taxon>
        <taxon>Bacillati</taxon>
        <taxon>Actinomycetota</taxon>
        <taxon>Actinomycetes</taxon>
        <taxon>Propionibacteriales</taxon>
        <taxon>Nocardioidaceae</taxon>
        <taxon>Aeromicrobium</taxon>
    </lineage>
</organism>
<dbReference type="EMBL" id="SDPP02000001">
    <property type="protein sequence ID" value="KAA1380186.1"/>
    <property type="molecule type" value="Genomic_DNA"/>
</dbReference>
<dbReference type="RefSeq" id="WP_129180414.1">
    <property type="nucleotide sequence ID" value="NZ_JAGIOG010000001.1"/>
</dbReference>
<keyword evidence="1" id="KW-0472">Membrane</keyword>
<reference evidence="2" key="1">
    <citation type="submission" date="2019-09" db="EMBL/GenBank/DDBJ databases">
        <authorList>
            <person name="Li J."/>
        </authorList>
    </citation>
    <scope>NUCLEOTIDE SEQUENCE [LARGE SCALE GENOMIC DNA]</scope>
    <source>
        <strain evidence="2">NRBC 14897</strain>
    </source>
</reference>